<keyword evidence="2" id="KW-0472">Membrane</keyword>
<feature type="compositionally biased region" description="Polar residues" evidence="1">
    <location>
        <begin position="57"/>
        <end position="73"/>
    </location>
</feature>
<dbReference type="InterPro" id="IPR006530">
    <property type="entry name" value="YD"/>
</dbReference>
<dbReference type="RefSeq" id="WP_392884802.1">
    <property type="nucleotide sequence ID" value="NZ_JBICZW010000034.1"/>
</dbReference>
<dbReference type="PANTHER" id="PTHR32305:SF15">
    <property type="entry name" value="PROTEIN RHSA-RELATED"/>
    <property type="match status" value="1"/>
</dbReference>
<dbReference type="Pfam" id="PF05593">
    <property type="entry name" value="RHS_repeat"/>
    <property type="match status" value="1"/>
</dbReference>
<accession>A0ABW7C202</accession>
<organism evidence="3 4">
    <name type="scientific">Streptomyces omiyaensis</name>
    <dbReference type="NCBI Taxonomy" id="68247"/>
    <lineage>
        <taxon>Bacteria</taxon>
        <taxon>Bacillati</taxon>
        <taxon>Actinomycetota</taxon>
        <taxon>Actinomycetes</taxon>
        <taxon>Kitasatosporales</taxon>
        <taxon>Streptomycetaceae</taxon>
        <taxon>Streptomyces</taxon>
    </lineage>
</organism>
<dbReference type="InterPro" id="IPR050708">
    <property type="entry name" value="T6SS_VgrG/RHS"/>
</dbReference>
<comment type="caution">
    <text evidence="3">The sequence shown here is derived from an EMBL/GenBank/DDBJ whole genome shotgun (WGS) entry which is preliminary data.</text>
</comment>
<evidence type="ECO:0000313" key="3">
    <source>
        <dbReference type="EMBL" id="MFG3193789.1"/>
    </source>
</evidence>
<reference evidence="3 4" key="1">
    <citation type="submission" date="2024-10" db="EMBL/GenBank/DDBJ databases">
        <title>The Natural Products Discovery Center: Release of the First 8490 Sequenced Strains for Exploring Actinobacteria Biosynthetic Diversity.</title>
        <authorList>
            <person name="Kalkreuter E."/>
            <person name="Kautsar S.A."/>
            <person name="Yang D."/>
            <person name="Bader C.D."/>
            <person name="Teijaro C.N."/>
            <person name="Fluegel L."/>
            <person name="Davis C.M."/>
            <person name="Simpson J.R."/>
            <person name="Lauterbach L."/>
            <person name="Steele A.D."/>
            <person name="Gui C."/>
            <person name="Meng S."/>
            <person name="Li G."/>
            <person name="Viehrig K."/>
            <person name="Ye F."/>
            <person name="Su P."/>
            <person name="Kiefer A.F."/>
            <person name="Nichols A."/>
            <person name="Cepeda A.J."/>
            <person name="Yan W."/>
            <person name="Fan B."/>
            <person name="Jiang Y."/>
            <person name="Adhikari A."/>
            <person name="Zheng C.-J."/>
            <person name="Schuster L."/>
            <person name="Cowan T.M."/>
            <person name="Smanski M.J."/>
            <person name="Chevrette M.G."/>
            <person name="De Carvalho L.P.S."/>
            <person name="Shen B."/>
        </authorList>
    </citation>
    <scope>NUCLEOTIDE SEQUENCE [LARGE SCALE GENOMIC DNA]</scope>
    <source>
        <strain evidence="3 4">NPDC048229</strain>
    </source>
</reference>
<dbReference type="NCBIfam" id="TIGR01643">
    <property type="entry name" value="YD_repeat_2x"/>
    <property type="match status" value="1"/>
</dbReference>
<protein>
    <submittedName>
        <fullName evidence="3">DNRLRE domain-containing protein</fullName>
    </submittedName>
</protein>
<dbReference type="NCBIfam" id="TIGR03696">
    <property type="entry name" value="Rhs_assc_core"/>
    <property type="match status" value="1"/>
</dbReference>
<proteinExistence type="predicted"/>
<feature type="region of interest" description="Disordered" evidence="1">
    <location>
        <begin position="780"/>
        <end position="804"/>
    </location>
</feature>
<keyword evidence="2" id="KW-1133">Transmembrane helix</keyword>
<feature type="region of interest" description="Disordered" evidence="1">
    <location>
        <begin position="51"/>
        <end position="80"/>
    </location>
</feature>
<keyword evidence="4" id="KW-1185">Reference proteome</keyword>
<dbReference type="PANTHER" id="PTHR32305">
    <property type="match status" value="1"/>
</dbReference>
<gene>
    <name evidence="3" type="ORF">ACGFYS_33235</name>
</gene>
<keyword evidence="2" id="KW-0812">Transmembrane</keyword>
<evidence type="ECO:0000256" key="2">
    <source>
        <dbReference type="SAM" id="Phobius"/>
    </source>
</evidence>
<evidence type="ECO:0000256" key="1">
    <source>
        <dbReference type="SAM" id="MobiDB-lite"/>
    </source>
</evidence>
<dbReference type="InterPro" id="IPR031325">
    <property type="entry name" value="RHS_repeat"/>
</dbReference>
<evidence type="ECO:0000313" key="4">
    <source>
        <dbReference type="Proteomes" id="UP001604282"/>
    </source>
</evidence>
<dbReference type="Proteomes" id="UP001604282">
    <property type="component" value="Unassembled WGS sequence"/>
</dbReference>
<name>A0ABW7C202_9ACTN</name>
<dbReference type="Gene3D" id="2.180.10.10">
    <property type="entry name" value="RHS repeat-associated core"/>
    <property type="match status" value="2"/>
</dbReference>
<feature type="transmembrane region" description="Helical" evidence="2">
    <location>
        <begin position="1948"/>
        <end position="1980"/>
    </location>
</feature>
<dbReference type="InterPro" id="IPR022385">
    <property type="entry name" value="Rhs_assc_core"/>
</dbReference>
<dbReference type="EMBL" id="JBICZW010000034">
    <property type="protein sequence ID" value="MFG3193789.1"/>
    <property type="molecule type" value="Genomic_DNA"/>
</dbReference>
<dbReference type="NCBIfam" id="NF033679">
    <property type="entry name" value="DNRLRE_dom"/>
    <property type="match status" value="1"/>
</dbReference>
<sequence length="2062" mass="217028">MALVLDSGLAVAMPSDKRAPATADTPHPTEAADLASATVAARLSGKRVEALSERTESTTTWANPDGTVTTDSASGPVRFRDGATGVWRNIDVDLTKSPDGSIVAKDHPLGLKLGGRTPARTAAKVRASGAAGEARTAPVPLVSLDAGGGRSLGLSWRGALPEPALSGTTARYANVLTATDLIVESTRTGFEQFLELKDRSAVDANGSVTLTLNAEGIEARQNADRSVTFLDAKTGKRVGVLPAPEMWDASVDEKSGEHTRRADVGLKVTQKGGAIDLTLTPDAAFLDDPATRFPVTVDPAVNIGASFDTFVQEGYTADMSASTELKLGNNGSGQVARSYLHFPMAQITGKQILSAKLNLWNHHSWSCTPSNWEVWDTPHASTATRWTNKPGFTNKWATSTATKGFSSGCADGWVSQDIKNLATAWAANGNTSNSMGIKATNESDPYSWKRFNSGNAASNTPYVSVTYNTIPVAGNPMSATPGRAHGGKNWVTTTTPALKYAVTDAETTTLRTKWELWEGTTNLLVQDPGTLSPVTNKTVSYTVPAGKLVNGRTYWFKGRASDGSAWSNWTPSVYFTVDTTKPATSTTTSGDFPASTWSGTPGADGKFTGAFSFKPPAGDVVEVQYRLDAGAWQSAATTGATVTKTLSFAAGKHTVTARTVDAAGNVSAETGYVFYAGSGAALLTPGQGERPARRVALSAEGQTSYTGVTYQYRRGETDTWKNVPVADVRKGTETVSSWPVPVTNGKPAGLTWNITDSLAEDGPIEVRAAFTDGTTTAYSPANDITVDRNAGTAPSEEAGPGSVNLLTGDYTLSATDVSLHGLSVSRTASSRQADAGAKQEGQAAIFGPQWTSGTVAEITESDWAYVKKTSATSVALVDVDGEELGFTATTGGGWKPEPGAEDLTLTGSLTGSFTLKDTEGTLTVFTRQDAAATTWQVASSSMDGLAQSTTTVISETVTAADGKKLARPKLVISPTSAASATTCTATPATKGCRALEFVYATATTATSGVFGDFAGQVKEIRGWSTEPGAATASTKTVQKYVYDVAGRLRETYNPLITPALKTQYTYDAAGRVTSLTPAGQLPWSFTYGKAGNAATAGDGMLLKAGRAGLQQGTKDVESGTASTSVVYDVPLSGSGAPYAMSAADVQTWGQTDAPSDATAVFPADAVPAAHSGDGLVAADYRRATVTYANASGREVNTAAPGGHISTTEYDQFGNTVRELTAGNRALALGGTADDLATLVDLGINDLPSADRADLLSTTSVFDAKGQRELEELGPLSRVMVNGESSVARSWTVNEYDAGRPTDGTAKAEDQITKVTTGAQVRGTTSMADPRVTQTVYDWVKGLPVKTVKDPAGLAITDTTEYDAQGRVTKQLLPGATGTDAGTRVTTYWSATGTGACAGRPEWADQVCSTGPGGPITGGGTNPPELPVTTTEYDWWGNVAKLIETANGVTRTTTSTFDAAGRPTRTLMTGGAGQAVPETTLEYDPATGQVVKTTSPTGGTITKEYDKLGRQVSYTDADGGVTTTEYDLLNRPVKTTDSAPSTVTYTYDTAVDPRGLATKTTDSIAGDFEARYDADGSVTSEKLPGGYTLTVEEDTTGATLSRVYTRDSDGQVVYSDTVEESVHGQVIRHSGWSGQEYAYDAVGRLGQVKDTVGETCTTRTYSFDQRTNRIGLTTAEGAAGATCPVSGGTTTTHTYDSADRITDTGYVYDAFGRTTALPGTQIGFYANDLVHQQTAGNQRQTWQLDAGLRFRSWTVEENTDGTWTQTAAKVNHFDSDGDNPRWITENPSDGSITRNVDSASGDLAATTGNTSGTVLQLTNIHGDIALQLPLDTAEAPLVLDSDEYGNPRTGQPASRYNWLGGKQRSSETLTGLTLMGVRLYNPTTGRFLSLDPVYGGSANAYDYVNADPLNSYDLDGRWSCGWCKKGWNKFKKSRFGKHVRKYRKVYGGVAAFGFTIVGGACIAATAGICAGAGGLIIGAAIGATGGAANYRIANSKRTRSGYYKRMAFGAATAFGGGVWSRYRLRGAPQSPKRWIDSFRREKSWGKHRRKVNVHWGFGTRWIR</sequence>